<dbReference type="Proteomes" id="UP000324767">
    <property type="component" value="Unassembled WGS sequence"/>
</dbReference>
<evidence type="ECO:0000313" key="4">
    <source>
        <dbReference type="EMBL" id="KAA6409272.1"/>
    </source>
</evidence>
<dbReference type="SUPFAM" id="SSF57756">
    <property type="entry name" value="Retrovirus zinc finger-like domains"/>
    <property type="match status" value="1"/>
</dbReference>
<proteinExistence type="predicted"/>
<keyword evidence="1" id="KW-0862">Zinc</keyword>
<dbReference type="Pfam" id="PF00098">
    <property type="entry name" value="zf-CCHC"/>
    <property type="match status" value="1"/>
</dbReference>
<dbReference type="AlphaFoldDB" id="A0A5M8PK66"/>
<name>A0A5M8PK66_9LECA</name>
<dbReference type="GO" id="GO:0008270">
    <property type="term" value="F:zinc ion binding"/>
    <property type="evidence" value="ECO:0007669"/>
    <property type="project" value="UniProtKB-KW"/>
</dbReference>
<feature type="region of interest" description="Disordered" evidence="2">
    <location>
        <begin position="83"/>
        <end position="106"/>
    </location>
</feature>
<dbReference type="EMBL" id="VXIT01000011">
    <property type="protein sequence ID" value="KAA6409272.1"/>
    <property type="molecule type" value="Genomic_DNA"/>
</dbReference>
<feature type="domain" description="CCHC-type" evidence="3">
    <location>
        <begin position="71"/>
        <end position="85"/>
    </location>
</feature>
<comment type="caution">
    <text evidence="4">The sequence shown here is derived from an EMBL/GenBank/DDBJ whole genome shotgun (WGS) entry which is preliminary data.</text>
</comment>
<evidence type="ECO:0000259" key="3">
    <source>
        <dbReference type="PROSITE" id="PS50158"/>
    </source>
</evidence>
<dbReference type="PROSITE" id="PS50158">
    <property type="entry name" value="ZF_CCHC"/>
    <property type="match status" value="1"/>
</dbReference>
<dbReference type="InterPro" id="IPR036875">
    <property type="entry name" value="Znf_CCHC_sf"/>
</dbReference>
<evidence type="ECO:0000256" key="2">
    <source>
        <dbReference type="SAM" id="MobiDB-lite"/>
    </source>
</evidence>
<dbReference type="GO" id="GO:0003676">
    <property type="term" value="F:nucleic acid binding"/>
    <property type="evidence" value="ECO:0007669"/>
    <property type="project" value="InterPro"/>
</dbReference>
<keyword evidence="1" id="KW-0863">Zinc-finger</keyword>
<protein>
    <recommendedName>
        <fullName evidence="3">CCHC-type domain-containing protein</fullName>
    </recommendedName>
</protein>
<dbReference type="Gene3D" id="4.10.60.10">
    <property type="entry name" value="Zinc finger, CCHC-type"/>
    <property type="match status" value="1"/>
</dbReference>
<accession>A0A5M8PK66</accession>
<evidence type="ECO:0000313" key="5">
    <source>
        <dbReference type="Proteomes" id="UP000324767"/>
    </source>
</evidence>
<dbReference type="OrthoDB" id="3863715at2759"/>
<dbReference type="SMART" id="SM00343">
    <property type="entry name" value="ZnF_C2HC"/>
    <property type="match status" value="1"/>
</dbReference>
<keyword evidence="1" id="KW-0479">Metal-binding</keyword>
<dbReference type="InterPro" id="IPR001878">
    <property type="entry name" value="Znf_CCHC"/>
</dbReference>
<sequence length="142" mass="15848">MTVMAIRINNCLYEQCKEKGQSFYGNSKKTVTYMSGQQRKNQRQKNNKYGPRPMEIDTIKLKKKKTFKGDCYNCGKKGHLAKDCRGPAQTGKARRPNRGHMACIGNSEGEPQQIVMLYGYSNGTTSESGLGPDSSLEITAQN</sequence>
<organism evidence="4 5">
    <name type="scientific">Lasallia pustulata</name>
    <dbReference type="NCBI Taxonomy" id="136370"/>
    <lineage>
        <taxon>Eukaryota</taxon>
        <taxon>Fungi</taxon>
        <taxon>Dikarya</taxon>
        <taxon>Ascomycota</taxon>
        <taxon>Pezizomycotina</taxon>
        <taxon>Lecanoromycetes</taxon>
        <taxon>OSLEUM clade</taxon>
        <taxon>Umbilicariomycetidae</taxon>
        <taxon>Umbilicariales</taxon>
        <taxon>Umbilicariaceae</taxon>
        <taxon>Lasallia</taxon>
    </lineage>
</organism>
<evidence type="ECO:0000256" key="1">
    <source>
        <dbReference type="PROSITE-ProRule" id="PRU00047"/>
    </source>
</evidence>
<gene>
    <name evidence="4" type="ORF">FRX48_06825</name>
</gene>
<reference evidence="4 5" key="1">
    <citation type="submission" date="2019-09" db="EMBL/GenBank/DDBJ databases">
        <title>The hologenome of the rock-dwelling lichen Lasallia pustulata.</title>
        <authorList>
            <person name="Greshake Tzovaras B."/>
            <person name="Segers F."/>
            <person name="Bicker A."/>
            <person name="Dal Grande F."/>
            <person name="Otte J."/>
            <person name="Hankeln T."/>
            <person name="Schmitt I."/>
            <person name="Ebersberger I."/>
        </authorList>
    </citation>
    <scope>NUCLEOTIDE SEQUENCE [LARGE SCALE GENOMIC DNA]</scope>
    <source>
        <strain evidence="4">A1-1</strain>
    </source>
</reference>